<sequence length="327" mass="36946">MIRRKKTGQASPLFMVLLALGFFFVTYNLLTMIIHNRSDGSGRWVADIVDSVSLTNLIIQRPENVESIKNPKLPFHVAVTATNDPYMKWQCRIMYYWYKKVKDMPGSEIGGFTRILSSGKPDNLMDEIPTFMVDPLPEGADRGEYPVGFPFSYIKPAQHERIIRRFYPEEKGPITDIDPIGNSPVIIKKSLVENIAPTWMDISFRLKDDLEADKTFGWVLEMYAYAIASALHGVKHILLKDFMIQDLNVGKKFIIHYTYGCDYSLMGELTYGKTGEWSFDKRSYLDGPPPRNLSLPPPGVPESVVAIVIESVTIVGLGFHITLGSQA</sequence>
<organism evidence="9 10">
    <name type="scientific">Tetracentron sinense</name>
    <name type="common">Spur-leaf</name>
    <dbReference type="NCBI Taxonomy" id="13715"/>
    <lineage>
        <taxon>Eukaryota</taxon>
        <taxon>Viridiplantae</taxon>
        <taxon>Streptophyta</taxon>
        <taxon>Embryophyta</taxon>
        <taxon>Tracheophyta</taxon>
        <taxon>Spermatophyta</taxon>
        <taxon>Magnoliopsida</taxon>
        <taxon>Trochodendrales</taxon>
        <taxon>Trochodendraceae</taxon>
        <taxon>Tetracentron</taxon>
    </lineage>
</organism>
<evidence type="ECO:0000313" key="9">
    <source>
        <dbReference type="EMBL" id="KAF8396251.1"/>
    </source>
</evidence>
<dbReference type="PANTHER" id="PTHR31485">
    <property type="entry name" value="PEPTIDYL SERINE ALPHA-GALACTOSYLTRANSFERASE"/>
    <property type="match status" value="1"/>
</dbReference>
<evidence type="ECO:0000256" key="7">
    <source>
        <dbReference type="SAM" id="Phobius"/>
    </source>
</evidence>
<proteinExistence type="predicted"/>
<protein>
    <recommendedName>
        <fullName evidence="8">Hydroxyproline O-arabinosyltransferase-like domain-containing protein</fullName>
    </recommendedName>
</protein>
<evidence type="ECO:0000256" key="6">
    <source>
        <dbReference type="ARBA" id="ARBA00023136"/>
    </source>
</evidence>
<evidence type="ECO:0000313" key="10">
    <source>
        <dbReference type="Proteomes" id="UP000655225"/>
    </source>
</evidence>
<evidence type="ECO:0000256" key="3">
    <source>
        <dbReference type="ARBA" id="ARBA00022679"/>
    </source>
</evidence>
<keyword evidence="2" id="KW-0328">Glycosyltransferase</keyword>
<dbReference type="Pfam" id="PF23452">
    <property type="entry name" value="HPAT"/>
    <property type="match status" value="1"/>
</dbReference>
<dbReference type="Proteomes" id="UP000655225">
    <property type="component" value="Unassembled WGS sequence"/>
</dbReference>
<keyword evidence="4 7" id="KW-0812">Transmembrane</keyword>
<dbReference type="AlphaFoldDB" id="A0A834Z0G1"/>
<evidence type="ECO:0000259" key="8">
    <source>
        <dbReference type="Pfam" id="PF23452"/>
    </source>
</evidence>
<keyword evidence="10" id="KW-1185">Reference proteome</keyword>
<dbReference type="InterPro" id="IPR044845">
    <property type="entry name" value="HPAT/SRGT1-like"/>
</dbReference>
<feature type="domain" description="Hydroxyproline O-arabinosyltransferase-like" evidence="8">
    <location>
        <begin position="143"/>
        <end position="311"/>
    </location>
</feature>
<feature type="transmembrane region" description="Helical" evidence="7">
    <location>
        <begin position="12"/>
        <end position="30"/>
    </location>
</feature>
<reference evidence="9 10" key="1">
    <citation type="submission" date="2020-04" db="EMBL/GenBank/DDBJ databases">
        <title>Plant Genome Project.</title>
        <authorList>
            <person name="Zhang R.-G."/>
        </authorList>
    </citation>
    <scope>NUCLEOTIDE SEQUENCE [LARGE SCALE GENOMIC DNA]</scope>
    <source>
        <strain evidence="9">YNK0</strain>
        <tissue evidence="9">Leaf</tissue>
    </source>
</reference>
<dbReference type="EMBL" id="JABCRI010000012">
    <property type="protein sequence ID" value="KAF8396251.1"/>
    <property type="molecule type" value="Genomic_DNA"/>
</dbReference>
<evidence type="ECO:0000256" key="4">
    <source>
        <dbReference type="ARBA" id="ARBA00022692"/>
    </source>
</evidence>
<keyword evidence="6 7" id="KW-0472">Membrane</keyword>
<keyword evidence="3" id="KW-0808">Transferase</keyword>
<evidence type="ECO:0000256" key="5">
    <source>
        <dbReference type="ARBA" id="ARBA00022989"/>
    </source>
</evidence>
<accession>A0A834Z0G1</accession>
<gene>
    <name evidence="9" type="ORF">HHK36_017866</name>
</gene>
<dbReference type="InterPro" id="IPR056508">
    <property type="entry name" value="HPAT-like"/>
</dbReference>
<comment type="caution">
    <text evidence="9">The sequence shown here is derived from an EMBL/GenBank/DDBJ whole genome shotgun (WGS) entry which is preliminary data.</text>
</comment>
<evidence type="ECO:0000256" key="2">
    <source>
        <dbReference type="ARBA" id="ARBA00022676"/>
    </source>
</evidence>
<evidence type="ECO:0000256" key="1">
    <source>
        <dbReference type="ARBA" id="ARBA00004167"/>
    </source>
</evidence>
<dbReference type="GO" id="GO:0016757">
    <property type="term" value="F:glycosyltransferase activity"/>
    <property type="evidence" value="ECO:0007669"/>
    <property type="project" value="UniProtKB-KW"/>
</dbReference>
<dbReference type="PANTHER" id="PTHR31485:SF36">
    <property type="entry name" value="HYDROXYPROLINE O-ARABINOSYLTRANSFERASE 3"/>
    <property type="match status" value="1"/>
</dbReference>
<name>A0A834Z0G1_TETSI</name>
<dbReference type="OrthoDB" id="10259977at2759"/>
<dbReference type="GO" id="GO:0016020">
    <property type="term" value="C:membrane"/>
    <property type="evidence" value="ECO:0007669"/>
    <property type="project" value="UniProtKB-SubCell"/>
</dbReference>
<keyword evidence="5 7" id="KW-1133">Transmembrane helix</keyword>
<comment type="subcellular location">
    <subcellularLocation>
        <location evidence="1">Membrane</location>
        <topology evidence="1">Single-pass membrane protein</topology>
    </subcellularLocation>
</comment>